<protein>
    <submittedName>
        <fullName evidence="3">Uncharacterized protein</fullName>
    </submittedName>
</protein>
<feature type="compositionally biased region" description="Basic and acidic residues" evidence="1">
    <location>
        <begin position="108"/>
        <end position="121"/>
    </location>
</feature>
<keyword evidence="2" id="KW-0732">Signal</keyword>
<feature type="signal peptide" evidence="2">
    <location>
        <begin position="1"/>
        <end position="23"/>
    </location>
</feature>
<dbReference type="EMBL" id="WNLA01000020">
    <property type="protein sequence ID" value="MTW05116.1"/>
    <property type="molecule type" value="Genomic_DNA"/>
</dbReference>
<name>A0A6L6Q6H9_9BURK</name>
<evidence type="ECO:0000256" key="1">
    <source>
        <dbReference type="SAM" id="MobiDB-lite"/>
    </source>
</evidence>
<evidence type="ECO:0000313" key="4">
    <source>
        <dbReference type="Proteomes" id="UP000484015"/>
    </source>
</evidence>
<feature type="region of interest" description="Disordered" evidence="1">
    <location>
        <begin position="19"/>
        <end position="121"/>
    </location>
</feature>
<feature type="compositionally biased region" description="Basic residues" evidence="1">
    <location>
        <begin position="55"/>
        <end position="67"/>
    </location>
</feature>
<accession>A0A6L6Q6H9</accession>
<keyword evidence="4" id="KW-1185">Reference proteome</keyword>
<dbReference type="RefSeq" id="WP_155441465.1">
    <property type="nucleotide sequence ID" value="NZ_WNLA01000020.1"/>
</dbReference>
<dbReference type="AlphaFoldDB" id="A0A6L6Q6H9"/>
<dbReference type="Proteomes" id="UP000484015">
    <property type="component" value="Unassembled WGS sequence"/>
</dbReference>
<comment type="caution">
    <text evidence="3">The sequence shown here is derived from an EMBL/GenBank/DDBJ whole genome shotgun (WGS) entry which is preliminary data.</text>
</comment>
<evidence type="ECO:0000313" key="3">
    <source>
        <dbReference type="EMBL" id="MTW05116.1"/>
    </source>
</evidence>
<proteinExistence type="predicted"/>
<organism evidence="3 4">
    <name type="scientific">Pseudoduganella ginsengisoli</name>
    <dbReference type="NCBI Taxonomy" id="1462440"/>
    <lineage>
        <taxon>Bacteria</taxon>
        <taxon>Pseudomonadati</taxon>
        <taxon>Pseudomonadota</taxon>
        <taxon>Betaproteobacteria</taxon>
        <taxon>Burkholderiales</taxon>
        <taxon>Oxalobacteraceae</taxon>
        <taxon>Telluria group</taxon>
        <taxon>Pseudoduganella</taxon>
    </lineage>
</organism>
<evidence type="ECO:0000256" key="2">
    <source>
        <dbReference type="SAM" id="SignalP"/>
    </source>
</evidence>
<feature type="compositionally biased region" description="Low complexity" evidence="1">
    <location>
        <begin position="76"/>
        <end position="94"/>
    </location>
</feature>
<reference evidence="3 4" key="1">
    <citation type="submission" date="2019-11" db="EMBL/GenBank/DDBJ databases">
        <title>Type strains purchased from KCTC, JCM and DSMZ.</title>
        <authorList>
            <person name="Lu H."/>
        </authorList>
    </citation>
    <scope>NUCLEOTIDE SEQUENCE [LARGE SCALE GENOMIC DNA]</scope>
    <source>
        <strain evidence="3 4">KCTC 42409</strain>
    </source>
</reference>
<sequence>MSTKATLLLAAVLAAGSAAQAGAQQVNPRNPSDSRAFDVMETDQGPPTAADRLYAKPKHKKHGKKHRSADTQPYDSTTSSMGASGAAGVTGSGTEVPPPVTQDVPGQPDRETPPGEPRIER</sequence>
<gene>
    <name evidence="3" type="ORF">GM668_23865</name>
</gene>
<feature type="chain" id="PRO_5027066739" evidence="2">
    <location>
        <begin position="24"/>
        <end position="121"/>
    </location>
</feature>